<proteinExistence type="predicted"/>
<accession>A0ABT3KM31</accession>
<dbReference type="Proteomes" id="UP001431181">
    <property type="component" value="Unassembled WGS sequence"/>
</dbReference>
<organism evidence="2 3">
    <name type="scientific">Marinomonas rhodophyticola</name>
    <dbReference type="NCBI Taxonomy" id="2992803"/>
    <lineage>
        <taxon>Bacteria</taxon>
        <taxon>Pseudomonadati</taxon>
        <taxon>Pseudomonadota</taxon>
        <taxon>Gammaproteobacteria</taxon>
        <taxon>Oceanospirillales</taxon>
        <taxon>Oceanospirillaceae</taxon>
        <taxon>Marinomonas</taxon>
    </lineage>
</organism>
<evidence type="ECO:0000313" key="3">
    <source>
        <dbReference type="Proteomes" id="UP001431181"/>
    </source>
</evidence>
<keyword evidence="1" id="KW-1133">Transmembrane helix</keyword>
<sequence length="135" mass="15837">MWLFIAVAYAALLQTYWMPAFWRALLYLGIGLGGVVLLVRRFCQSSPQIGIDEQGAFLLNQERYERLLFIRANSVQLIAKVDQGQAFLRRVWPKYRVIYRDSVTEEVYRLLRSYAAQQILLHRSEMYKNGFQPKG</sequence>
<evidence type="ECO:0000313" key="2">
    <source>
        <dbReference type="EMBL" id="MCW4631216.1"/>
    </source>
</evidence>
<dbReference type="EMBL" id="JAPEUL010000011">
    <property type="protein sequence ID" value="MCW4631216.1"/>
    <property type="molecule type" value="Genomic_DNA"/>
</dbReference>
<keyword evidence="3" id="KW-1185">Reference proteome</keyword>
<keyword evidence="1" id="KW-0472">Membrane</keyword>
<keyword evidence="1" id="KW-0812">Transmembrane</keyword>
<protein>
    <submittedName>
        <fullName evidence="2">Uncharacterized protein</fullName>
    </submittedName>
</protein>
<name>A0ABT3KM31_9GAMM</name>
<gene>
    <name evidence="2" type="ORF">ONZ52_20755</name>
</gene>
<reference evidence="2" key="1">
    <citation type="submission" date="2022-11" db="EMBL/GenBank/DDBJ databases">
        <title>Marinomonas sp. nov., isolated from marine algae.</title>
        <authorList>
            <person name="Choi D.G."/>
            <person name="Kim J.M."/>
            <person name="Lee J.K."/>
            <person name="Baek J.H."/>
            <person name="Jeon C.O."/>
        </authorList>
    </citation>
    <scope>NUCLEOTIDE SEQUENCE</scope>
    <source>
        <strain evidence="2">KJ51-3</strain>
    </source>
</reference>
<dbReference type="RefSeq" id="WP_265220553.1">
    <property type="nucleotide sequence ID" value="NZ_JAPEUL010000011.1"/>
</dbReference>
<evidence type="ECO:0000256" key="1">
    <source>
        <dbReference type="SAM" id="Phobius"/>
    </source>
</evidence>
<comment type="caution">
    <text evidence="2">The sequence shown here is derived from an EMBL/GenBank/DDBJ whole genome shotgun (WGS) entry which is preliminary data.</text>
</comment>
<feature type="transmembrane region" description="Helical" evidence="1">
    <location>
        <begin position="20"/>
        <end position="39"/>
    </location>
</feature>